<reference evidence="2 3" key="1">
    <citation type="submission" date="2021-06" db="EMBL/GenBank/DDBJ databases">
        <title>Nitratireductor porphyridii sp. nov., isolated from a small marine red alga, Porphyridium purpureum in South Korea.</title>
        <authorList>
            <person name="Kim K.H."/>
            <person name="Kristyanto S."/>
            <person name="Jeon C.O."/>
        </authorList>
    </citation>
    <scope>NUCLEOTIDE SEQUENCE [LARGE SCALE GENOMIC DNA]</scope>
    <source>
        <strain evidence="2 3">R6</strain>
    </source>
</reference>
<feature type="region of interest" description="Disordered" evidence="1">
    <location>
        <begin position="1"/>
        <end position="23"/>
    </location>
</feature>
<dbReference type="Proteomes" id="UP000777661">
    <property type="component" value="Unassembled WGS sequence"/>
</dbReference>
<accession>A0ABS7R4P9</accession>
<feature type="compositionally biased region" description="Polar residues" evidence="1">
    <location>
        <begin position="124"/>
        <end position="133"/>
    </location>
</feature>
<comment type="caution">
    <text evidence="2">The sequence shown here is derived from an EMBL/GenBank/DDBJ whole genome shotgun (WGS) entry which is preliminary data.</text>
</comment>
<organism evidence="2 3">
    <name type="scientific">Nitratireductor rhodophyticola</name>
    <dbReference type="NCBI Taxonomy" id="2854036"/>
    <lineage>
        <taxon>Bacteria</taxon>
        <taxon>Pseudomonadati</taxon>
        <taxon>Pseudomonadota</taxon>
        <taxon>Alphaproteobacteria</taxon>
        <taxon>Hyphomicrobiales</taxon>
        <taxon>Phyllobacteriaceae</taxon>
        <taxon>Nitratireductor</taxon>
    </lineage>
</organism>
<protein>
    <submittedName>
        <fullName evidence="2">Uncharacterized protein</fullName>
    </submittedName>
</protein>
<gene>
    <name evidence="2" type="ORF">KVG22_00040</name>
</gene>
<feature type="compositionally biased region" description="Basic and acidic residues" evidence="1">
    <location>
        <begin position="88"/>
        <end position="102"/>
    </location>
</feature>
<proteinExistence type="predicted"/>
<dbReference type="EMBL" id="JAHSQO010000001">
    <property type="protein sequence ID" value="MBY8914961.1"/>
    <property type="molecule type" value="Genomic_DNA"/>
</dbReference>
<name>A0ABS7R4P9_9HYPH</name>
<sequence>MSRRKGEPTGAQIDRTHPHQVGIPDHKVMGANYEVVHGFCKGLSLHNRTQTAFAGWAGPRGCYFIIFCFAEKEDAELFAAEFEGIPFDPKRDRGKGDRKRFWDLAPNRNAEPTELTIKPKRNDQQVSERSTRR</sequence>
<dbReference type="RefSeq" id="WP_223004283.1">
    <property type="nucleotide sequence ID" value="NZ_JAHSQO010000001.1"/>
</dbReference>
<evidence type="ECO:0000256" key="1">
    <source>
        <dbReference type="SAM" id="MobiDB-lite"/>
    </source>
</evidence>
<evidence type="ECO:0000313" key="3">
    <source>
        <dbReference type="Proteomes" id="UP000777661"/>
    </source>
</evidence>
<evidence type="ECO:0000313" key="2">
    <source>
        <dbReference type="EMBL" id="MBY8914961.1"/>
    </source>
</evidence>
<keyword evidence="3" id="KW-1185">Reference proteome</keyword>
<feature type="region of interest" description="Disordered" evidence="1">
    <location>
        <begin position="88"/>
        <end position="133"/>
    </location>
</feature>